<keyword evidence="9" id="KW-0012">Acyltransferase</keyword>
<evidence type="ECO:0000256" key="7">
    <source>
        <dbReference type="ARBA" id="ARBA00022679"/>
    </source>
</evidence>
<proteinExistence type="inferred from homology"/>
<evidence type="ECO:0000256" key="1">
    <source>
        <dbReference type="ARBA" id="ARBA00004123"/>
    </source>
</evidence>
<protein>
    <recommendedName>
        <fullName evidence="5">N-alpha-acetyltransferase 40</fullName>
        <ecNumber evidence="4">2.3.1.257</ecNumber>
    </recommendedName>
</protein>
<dbReference type="EC" id="2.3.1.257" evidence="4"/>
<comment type="catalytic activity">
    <reaction evidence="10">
        <text>N-terminal L-seryl-[histone H2A] + acetyl-CoA = N-terminal N(alpha)-acetyl-L-seryl-[histone H2A] + CoA + H(+)</text>
        <dbReference type="Rhea" id="RHEA:50600"/>
        <dbReference type="Rhea" id="RHEA-COMP:12742"/>
        <dbReference type="Rhea" id="RHEA-COMP:12744"/>
        <dbReference type="ChEBI" id="CHEBI:15378"/>
        <dbReference type="ChEBI" id="CHEBI:57287"/>
        <dbReference type="ChEBI" id="CHEBI:57288"/>
        <dbReference type="ChEBI" id="CHEBI:64738"/>
        <dbReference type="ChEBI" id="CHEBI:83690"/>
        <dbReference type="EC" id="2.3.1.257"/>
    </reaction>
</comment>
<evidence type="ECO:0000259" key="12">
    <source>
        <dbReference type="PROSITE" id="PS51186"/>
    </source>
</evidence>
<dbReference type="Gene3D" id="3.40.630.30">
    <property type="match status" value="1"/>
</dbReference>
<dbReference type="PANTHER" id="PTHR20531:SF1">
    <property type="entry name" value="N-ALPHA-ACETYLTRANSFERASE 40"/>
    <property type="match status" value="1"/>
</dbReference>
<dbReference type="PANTHER" id="PTHR20531">
    <property type="entry name" value="N-ALPHA-ACETYLTRANSFERASE 40"/>
    <property type="match status" value="1"/>
</dbReference>
<evidence type="ECO:0000256" key="4">
    <source>
        <dbReference type="ARBA" id="ARBA00012950"/>
    </source>
</evidence>
<evidence type="ECO:0000256" key="3">
    <source>
        <dbReference type="ARBA" id="ARBA00008870"/>
    </source>
</evidence>
<dbReference type="PROSITE" id="PS51186">
    <property type="entry name" value="GNAT"/>
    <property type="match status" value="1"/>
</dbReference>
<dbReference type="GO" id="GO:0010485">
    <property type="term" value="F:histone H4 acetyltransferase activity"/>
    <property type="evidence" value="ECO:0007669"/>
    <property type="project" value="InterPro"/>
</dbReference>
<dbReference type="InterPro" id="IPR000182">
    <property type="entry name" value="GNAT_dom"/>
</dbReference>
<dbReference type="Proteomes" id="UP000276133">
    <property type="component" value="Unassembled WGS sequence"/>
</dbReference>
<dbReference type="STRING" id="10195.A0A3M7SP96"/>
<dbReference type="InterPro" id="IPR016181">
    <property type="entry name" value="Acyl_CoA_acyltransferase"/>
</dbReference>
<evidence type="ECO:0000313" key="14">
    <source>
        <dbReference type="Proteomes" id="UP000276133"/>
    </source>
</evidence>
<evidence type="ECO:0000256" key="11">
    <source>
        <dbReference type="ARBA" id="ARBA00049524"/>
    </source>
</evidence>
<comment type="subcellular location">
    <subcellularLocation>
        <location evidence="2">Cytoplasm</location>
    </subcellularLocation>
    <subcellularLocation>
        <location evidence="1">Nucleus</location>
    </subcellularLocation>
</comment>
<reference evidence="13 14" key="1">
    <citation type="journal article" date="2018" name="Sci. Rep.">
        <title>Genomic signatures of local adaptation to the degree of environmental predictability in rotifers.</title>
        <authorList>
            <person name="Franch-Gras L."/>
            <person name="Hahn C."/>
            <person name="Garcia-Roger E.M."/>
            <person name="Carmona M.J."/>
            <person name="Serra M."/>
            <person name="Gomez A."/>
        </authorList>
    </citation>
    <scope>NUCLEOTIDE SEQUENCE [LARGE SCALE GENOMIC DNA]</scope>
    <source>
        <strain evidence="13">HYR1</strain>
    </source>
</reference>
<sequence>MEITERIIKANLIENPLDLVPNFKSYISQNNEFQIISRKSSELDECTKKWIFELLEKNMKKIYEKSISGWNENFKLEELFDKNACYLIAYKNKKPVGYSHFRFDMDFENEVVYCYELQIEEDFRRFGLGKYLMEILENLCENLELEKVMLTVSKHNEIGQSFFKKKMKYQRDETDINDEDPTIDYEILSKVFWEEDEI</sequence>
<keyword evidence="7 13" id="KW-0808">Transferase</keyword>
<dbReference type="GO" id="GO:1990189">
    <property type="term" value="F:protein N-terminal-serine acetyltransferase activity"/>
    <property type="evidence" value="ECO:0007669"/>
    <property type="project" value="UniProtKB-EC"/>
</dbReference>
<comment type="caution">
    <text evidence="13">The sequence shown here is derived from an EMBL/GenBank/DDBJ whole genome shotgun (WGS) entry which is preliminary data.</text>
</comment>
<evidence type="ECO:0000313" key="13">
    <source>
        <dbReference type="EMBL" id="RNA37525.1"/>
    </source>
</evidence>
<feature type="domain" description="N-acetyltransferase" evidence="12">
    <location>
        <begin position="38"/>
        <end position="194"/>
    </location>
</feature>
<evidence type="ECO:0000256" key="5">
    <source>
        <dbReference type="ARBA" id="ARBA00015043"/>
    </source>
</evidence>
<dbReference type="SUPFAM" id="SSF55729">
    <property type="entry name" value="Acyl-CoA N-acyltransferases (Nat)"/>
    <property type="match status" value="1"/>
</dbReference>
<dbReference type="AlphaFoldDB" id="A0A3M7SP96"/>
<comment type="similarity">
    <text evidence="3">Belongs to the acetyltransferase family. NAA40 subfamily.</text>
</comment>
<evidence type="ECO:0000256" key="10">
    <source>
        <dbReference type="ARBA" id="ARBA00047821"/>
    </source>
</evidence>
<dbReference type="GO" id="GO:0043998">
    <property type="term" value="F:histone H2A acetyltransferase activity"/>
    <property type="evidence" value="ECO:0007669"/>
    <property type="project" value="InterPro"/>
</dbReference>
<dbReference type="GO" id="GO:0005737">
    <property type="term" value="C:cytoplasm"/>
    <property type="evidence" value="ECO:0007669"/>
    <property type="project" value="UniProtKB-SubCell"/>
</dbReference>
<keyword evidence="14" id="KW-1185">Reference proteome</keyword>
<dbReference type="OrthoDB" id="424551at2759"/>
<dbReference type="EMBL" id="REGN01001034">
    <property type="protein sequence ID" value="RNA37525.1"/>
    <property type="molecule type" value="Genomic_DNA"/>
</dbReference>
<dbReference type="InterPro" id="IPR039949">
    <property type="entry name" value="NAA40"/>
</dbReference>
<evidence type="ECO:0000256" key="8">
    <source>
        <dbReference type="ARBA" id="ARBA00023242"/>
    </source>
</evidence>
<evidence type="ECO:0000256" key="9">
    <source>
        <dbReference type="ARBA" id="ARBA00023315"/>
    </source>
</evidence>
<comment type="catalytic activity">
    <reaction evidence="11">
        <text>N-terminal L-seryl-[histone H4] + acetyl-CoA = N-terminal N(alpha)-acetyl-L-seryl-[histone H4] + CoA + H(+)</text>
        <dbReference type="Rhea" id="RHEA:50596"/>
        <dbReference type="Rhea" id="RHEA-COMP:12740"/>
        <dbReference type="Rhea" id="RHEA-COMP:12743"/>
        <dbReference type="ChEBI" id="CHEBI:15378"/>
        <dbReference type="ChEBI" id="CHEBI:57287"/>
        <dbReference type="ChEBI" id="CHEBI:57288"/>
        <dbReference type="ChEBI" id="CHEBI:64738"/>
        <dbReference type="ChEBI" id="CHEBI:83690"/>
        <dbReference type="EC" id="2.3.1.257"/>
    </reaction>
</comment>
<accession>A0A3M7SP96</accession>
<name>A0A3M7SP96_BRAPC</name>
<keyword evidence="8" id="KW-0539">Nucleus</keyword>
<keyword evidence="6" id="KW-0963">Cytoplasm</keyword>
<evidence type="ECO:0000256" key="2">
    <source>
        <dbReference type="ARBA" id="ARBA00004496"/>
    </source>
</evidence>
<gene>
    <name evidence="13" type="ORF">BpHYR1_028058</name>
</gene>
<dbReference type="GO" id="GO:0005634">
    <property type="term" value="C:nucleus"/>
    <property type="evidence" value="ECO:0007669"/>
    <property type="project" value="UniProtKB-SubCell"/>
</dbReference>
<dbReference type="Pfam" id="PF00583">
    <property type="entry name" value="Acetyltransf_1"/>
    <property type="match status" value="1"/>
</dbReference>
<dbReference type="CDD" id="cd04301">
    <property type="entry name" value="NAT_SF"/>
    <property type="match status" value="1"/>
</dbReference>
<organism evidence="13 14">
    <name type="scientific">Brachionus plicatilis</name>
    <name type="common">Marine rotifer</name>
    <name type="synonym">Brachionus muelleri</name>
    <dbReference type="NCBI Taxonomy" id="10195"/>
    <lineage>
        <taxon>Eukaryota</taxon>
        <taxon>Metazoa</taxon>
        <taxon>Spiralia</taxon>
        <taxon>Gnathifera</taxon>
        <taxon>Rotifera</taxon>
        <taxon>Eurotatoria</taxon>
        <taxon>Monogononta</taxon>
        <taxon>Pseudotrocha</taxon>
        <taxon>Ploima</taxon>
        <taxon>Brachionidae</taxon>
        <taxon>Brachionus</taxon>
    </lineage>
</organism>
<evidence type="ECO:0000256" key="6">
    <source>
        <dbReference type="ARBA" id="ARBA00022490"/>
    </source>
</evidence>